<dbReference type="GO" id="GO:0003677">
    <property type="term" value="F:DNA binding"/>
    <property type="evidence" value="ECO:0007669"/>
    <property type="project" value="UniProtKB-KW"/>
</dbReference>
<name>A0A1I0RPD7_9FIRM</name>
<keyword evidence="4" id="KW-0597">Phosphoprotein</keyword>
<dbReference type="InterPro" id="IPR001789">
    <property type="entry name" value="Sig_transdc_resp-reg_receiver"/>
</dbReference>
<evidence type="ECO:0000256" key="1">
    <source>
        <dbReference type="ARBA" id="ARBA00018672"/>
    </source>
</evidence>
<feature type="domain" description="Response regulatory" evidence="5">
    <location>
        <begin position="3"/>
        <end position="117"/>
    </location>
</feature>
<dbReference type="GO" id="GO:0006355">
    <property type="term" value="P:regulation of DNA-templated transcription"/>
    <property type="evidence" value="ECO:0007669"/>
    <property type="project" value="InterPro"/>
</dbReference>
<evidence type="ECO:0000256" key="2">
    <source>
        <dbReference type="ARBA" id="ARBA00023125"/>
    </source>
</evidence>
<dbReference type="Pfam" id="PF03704">
    <property type="entry name" value="BTAD"/>
    <property type="match status" value="1"/>
</dbReference>
<dbReference type="RefSeq" id="WP_092457198.1">
    <property type="nucleotide sequence ID" value="NZ_FOJI01000020.1"/>
</dbReference>
<dbReference type="InterPro" id="IPR011990">
    <property type="entry name" value="TPR-like_helical_dom_sf"/>
</dbReference>
<dbReference type="GO" id="GO:0000160">
    <property type="term" value="P:phosphorelay signal transduction system"/>
    <property type="evidence" value="ECO:0007669"/>
    <property type="project" value="InterPro"/>
</dbReference>
<dbReference type="Pfam" id="PF00072">
    <property type="entry name" value="Response_reg"/>
    <property type="match status" value="1"/>
</dbReference>
<organism evidence="6 7">
    <name type="scientific">[Clostridium] fimetarium</name>
    <dbReference type="NCBI Taxonomy" id="99656"/>
    <lineage>
        <taxon>Bacteria</taxon>
        <taxon>Bacillati</taxon>
        <taxon>Bacillota</taxon>
        <taxon>Clostridia</taxon>
        <taxon>Lachnospirales</taxon>
        <taxon>Lachnospiraceae</taxon>
    </lineage>
</organism>
<dbReference type="SMART" id="SM00448">
    <property type="entry name" value="REC"/>
    <property type="match status" value="1"/>
</dbReference>
<keyword evidence="2" id="KW-0238">DNA-binding</keyword>
<reference evidence="6 7" key="1">
    <citation type="submission" date="2016-10" db="EMBL/GenBank/DDBJ databases">
        <authorList>
            <person name="de Groot N.N."/>
        </authorList>
    </citation>
    <scope>NUCLEOTIDE SEQUENCE [LARGE SCALE GENOMIC DNA]</scope>
    <source>
        <strain evidence="6 7">DSM 9179</strain>
    </source>
</reference>
<dbReference type="InterPro" id="IPR011006">
    <property type="entry name" value="CheY-like_superfamily"/>
</dbReference>
<protein>
    <recommendedName>
        <fullName evidence="1">Stage 0 sporulation protein A homolog</fullName>
    </recommendedName>
</protein>
<dbReference type="SUPFAM" id="SSF46894">
    <property type="entry name" value="C-terminal effector domain of the bipartite response regulators"/>
    <property type="match status" value="1"/>
</dbReference>
<dbReference type="SUPFAM" id="SSF52172">
    <property type="entry name" value="CheY-like"/>
    <property type="match status" value="1"/>
</dbReference>
<proteinExistence type="predicted"/>
<dbReference type="Gene3D" id="1.10.10.10">
    <property type="entry name" value="Winged helix-like DNA-binding domain superfamily/Winged helix DNA-binding domain"/>
    <property type="match status" value="1"/>
</dbReference>
<evidence type="ECO:0000256" key="3">
    <source>
        <dbReference type="ARBA" id="ARBA00024867"/>
    </source>
</evidence>
<dbReference type="EMBL" id="FOJI01000020">
    <property type="protein sequence ID" value="SEW42937.1"/>
    <property type="molecule type" value="Genomic_DNA"/>
</dbReference>
<dbReference type="PROSITE" id="PS50110">
    <property type="entry name" value="RESPONSE_REGULATORY"/>
    <property type="match status" value="1"/>
</dbReference>
<dbReference type="Gene3D" id="1.25.40.10">
    <property type="entry name" value="Tetratricopeptide repeat domain"/>
    <property type="match status" value="1"/>
</dbReference>
<evidence type="ECO:0000256" key="4">
    <source>
        <dbReference type="PROSITE-ProRule" id="PRU00169"/>
    </source>
</evidence>
<dbReference type="InterPro" id="IPR016032">
    <property type="entry name" value="Sig_transdc_resp-reg_C-effctor"/>
</dbReference>
<evidence type="ECO:0000259" key="5">
    <source>
        <dbReference type="PROSITE" id="PS50110"/>
    </source>
</evidence>
<feature type="modified residue" description="4-aspartylphosphate" evidence="4">
    <location>
        <position position="54"/>
    </location>
</feature>
<dbReference type="Proteomes" id="UP000199701">
    <property type="component" value="Unassembled WGS sequence"/>
</dbReference>
<sequence>MIRVMIVEDEKPALDELEYHLKKYEFIKIISKHQNVKEVLLCISQEMPDVIFLDIDMPNKNGLQLSQKIKKINNNIVIIFISAYSQYSLEAFNFFPLDYIIKPINEKRLQKTILQISFIFQQKTKENTIKNNKKIVKCFQKFEICLNDDANREVKFPTRQTKEMLAYLIFHFERRVTRKELIDYIFGGIEDKKNINLLHVTAYKLRNLLTAVGIKENQLLISGNYILKAADGVCDYIDFIKFYNQTPLIDKENIEKAENIIKTYEGPYLQDEDYIWADEIRTQVELQYEKLILLMTDYYYEAFEYEKYEKILMTLIKYDPLNEKGYNILLNYLMKTEKHDKFIRFYKEYEKMLKEEFCLKPKSKFNNYYRNIL</sequence>
<dbReference type="STRING" id="99656.SAMN05421659_1203"/>
<accession>A0A1I0RPD7</accession>
<evidence type="ECO:0000313" key="7">
    <source>
        <dbReference type="Proteomes" id="UP000199701"/>
    </source>
</evidence>
<dbReference type="OrthoDB" id="3190595at2"/>
<comment type="function">
    <text evidence="3">May play the central regulatory role in sporulation. It may be an element of the effector pathway responsible for the activation of sporulation genes in response to nutritional stress. Spo0A may act in concert with spo0H (a sigma factor) to control the expression of some genes that are critical to the sporulation process.</text>
</comment>
<dbReference type="InterPro" id="IPR005158">
    <property type="entry name" value="BTAD"/>
</dbReference>
<dbReference type="InterPro" id="IPR036388">
    <property type="entry name" value="WH-like_DNA-bd_sf"/>
</dbReference>
<gene>
    <name evidence="6" type="ORF">SAMN05421659_1203</name>
</gene>
<dbReference type="Gene3D" id="3.40.50.2300">
    <property type="match status" value="1"/>
</dbReference>
<dbReference type="PANTHER" id="PTHR35807">
    <property type="entry name" value="TRANSCRIPTIONAL REGULATOR REDD-RELATED"/>
    <property type="match status" value="1"/>
</dbReference>
<keyword evidence="7" id="KW-1185">Reference proteome</keyword>
<evidence type="ECO:0000313" key="6">
    <source>
        <dbReference type="EMBL" id="SEW42937.1"/>
    </source>
</evidence>
<dbReference type="InterPro" id="IPR051677">
    <property type="entry name" value="AfsR-DnrI-RedD_regulator"/>
</dbReference>
<dbReference type="AlphaFoldDB" id="A0A1I0RPD7"/>